<evidence type="ECO:0000256" key="12">
    <source>
        <dbReference type="SAM" id="SignalP"/>
    </source>
</evidence>
<dbReference type="PANTHER" id="PTHR22762">
    <property type="entry name" value="ALPHA-GLUCOSIDASE"/>
    <property type="match status" value="1"/>
</dbReference>
<dbReference type="Gene3D" id="3.20.20.80">
    <property type="entry name" value="Glycosidases"/>
    <property type="match status" value="1"/>
</dbReference>
<evidence type="ECO:0000259" key="15">
    <source>
        <dbReference type="Pfam" id="PF21365"/>
    </source>
</evidence>
<dbReference type="SUPFAM" id="SSF51011">
    <property type="entry name" value="Glycosyl hydrolase domain"/>
    <property type="match status" value="1"/>
</dbReference>
<dbReference type="GO" id="GO:0005783">
    <property type="term" value="C:endoplasmic reticulum"/>
    <property type="evidence" value="ECO:0007669"/>
    <property type="project" value="UniProtKB-SubCell"/>
</dbReference>
<dbReference type="InterPro" id="IPR013780">
    <property type="entry name" value="Glyco_hydro_b"/>
</dbReference>
<evidence type="ECO:0000313" key="17">
    <source>
        <dbReference type="EMBL" id="CAD9698557.1"/>
    </source>
</evidence>
<evidence type="ECO:0000256" key="9">
    <source>
        <dbReference type="ARBA" id="ARBA00042895"/>
    </source>
</evidence>
<dbReference type="GO" id="GO:0090599">
    <property type="term" value="F:alpha-glucosidase activity"/>
    <property type="evidence" value="ECO:0007669"/>
    <property type="project" value="TreeGrafter"/>
</dbReference>
<dbReference type="GO" id="GO:0030246">
    <property type="term" value="F:carbohydrate binding"/>
    <property type="evidence" value="ECO:0007669"/>
    <property type="project" value="InterPro"/>
</dbReference>
<evidence type="ECO:0000313" key="18">
    <source>
        <dbReference type="EMBL" id="CAD9698560.1"/>
    </source>
</evidence>
<dbReference type="SUPFAM" id="SSF51445">
    <property type="entry name" value="(Trans)glycosidases"/>
    <property type="match status" value="1"/>
</dbReference>
<keyword evidence="7" id="KW-0325">Glycoprotein</keyword>
<feature type="compositionally biased region" description="Basic and acidic residues" evidence="11">
    <location>
        <begin position="181"/>
        <end position="210"/>
    </location>
</feature>
<feature type="domain" description="Glycoside hydrolase family 31 TIM barrel" evidence="13">
    <location>
        <begin position="386"/>
        <end position="715"/>
    </location>
</feature>
<dbReference type="Pfam" id="PF21365">
    <property type="entry name" value="Glyco_hydro_31_3rd"/>
    <property type="match status" value="1"/>
</dbReference>
<organism evidence="18">
    <name type="scientific">Mucochytrium quahogii</name>
    <dbReference type="NCBI Taxonomy" id="96639"/>
    <lineage>
        <taxon>Eukaryota</taxon>
        <taxon>Sar</taxon>
        <taxon>Stramenopiles</taxon>
        <taxon>Bigyra</taxon>
        <taxon>Labyrinthulomycetes</taxon>
        <taxon>Thraustochytrida</taxon>
        <taxon>Thraustochytriidae</taxon>
        <taxon>Mucochytrium</taxon>
    </lineage>
</organism>
<feature type="compositionally biased region" description="Basic and acidic residues" evidence="11">
    <location>
        <begin position="226"/>
        <end position="240"/>
    </location>
</feature>
<comment type="pathway">
    <text evidence="2">Glycan metabolism; N-glycan metabolism.</text>
</comment>
<evidence type="ECO:0000259" key="14">
    <source>
        <dbReference type="Pfam" id="PF13802"/>
    </source>
</evidence>
<dbReference type="CDD" id="cd14752">
    <property type="entry name" value="GH31_N"/>
    <property type="match status" value="1"/>
</dbReference>
<feature type="signal peptide" evidence="12">
    <location>
        <begin position="1"/>
        <end position="21"/>
    </location>
</feature>
<feature type="domain" description="Glycoside hydrolase family 31 N-terminal" evidence="14">
    <location>
        <begin position="80"/>
        <end position="343"/>
    </location>
</feature>
<dbReference type="Pfam" id="PF01055">
    <property type="entry name" value="Glyco_hydro_31_2nd"/>
    <property type="match status" value="1"/>
</dbReference>
<protein>
    <recommendedName>
        <fullName evidence="9">Glucosidase II subunit alpha</fullName>
    </recommendedName>
</protein>
<comment type="subcellular location">
    <subcellularLocation>
        <location evidence="1">Endoplasmic reticulum</location>
    </subcellularLocation>
</comment>
<dbReference type="InterPro" id="IPR048395">
    <property type="entry name" value="Glyco_hydro_31_C"/>
</dbReference>
<evidence type="ECO:0000256" key="2">
    <source>
        <dbReference type="ARBA" id="ARBA00004833"/>
    </source>
</evidence>
<keyword evidence="5 10" id="KW-0378">Hydrolase</keyword>
<dbReference type="InterPro" id="IPR017853">
    <property type="entry name" value="GH"/>
</dbReference>
<evidence type="ECO:0000256" key="6">
    <source>
        <dbReference type="ARBA" id="ARBA00022824"/>
    </source>
</evidence>
<name>A0A7S2SFF9_9STRA</name>
<keyword evidence="4 12" id="KW-0732">Signal</keyword>
<proteinExistence type="inferred from homology"/>
<dbReference type="GO" id="GO:0005975">
    <property type="term" value="P:carbohydrate metabolic process"/>
    <property type="evidence" value="ECO:0007669"/>
    <property type="project" value="InterPro"/>
</dbReference>
<dbReference type="InterPro" id="IPR025887">
    <property type="entry name" value="Glyco_hydro_31_N_dom"/>
</dbReference>
<dbReference type="InterPro" id="IPR011013">
    <property type="entry name" value="Gal_mutarotase_sf_dom"/>
</dbReference>
<reference evidence="18" key="1">
    <citation type="submission" date="2021-01" db="EMBL/GenBank/DDBJ databases">
        <authorList>
            <person name="Corre E."/>
            <person name="Pelletier E."/>
            <person name="Niang G."/>
            <person name="Scheremetjew M."/>
            <person name="Finn R."/>
            <person name="Kale V."/>
            <person name="Holt S."/>
            <person name="Cochrane G."/>
            <person name="Meng A."/>
            <person name="Brown T."/>
            <person name="Cohen L."/>
        </authorList>
    </citation>
    <scope>NUCLEOTIDE SEQUENCE</scope>
    <source>
        <strain evidence="18">NY070348D</strain>
    </source>
</reference>
<dbReference type="EMBL" id="HBHK01021359">
    <property type="protein sequence ID" value="CAD9698551.1"/>
    <property type="molecule type" value="Transcribed_RNA"/>
</dbReference>
<keyword evidence="8 10" id="KW-0326">Glycosidase</keyword>
<feature type="region of interest" description="Disordered" evidence="11">
    <location>
        <begin position="181"/>
        <end position="255"/>
    </location>
</feature>
<evidence type="ECO:0000259" key="13">
    <source>
        <dbReference type="Pfam" id="PF01055"/>
    </source>
</evidence>
<dbReference type="SUPFAM" id="SSF74650">
    <property type="entry name" value="Galactose mutarotase-like"/>
    <property type="match status" value="1"/>
</dbReference>
<evidence type="ECO:0000256" key="5">
    <source>
        <dbReference type="ARBA" id="ARBA00022801"/>
    </source>
</evidence>
<dbReference type="CDD" id="cd06603">
    <property type="entry name" value="GH31_GANC_GANAB_alpha"/>
    <property type="match status" value="1"/>
</dbReference>
<evidence type="ECO:0000256" key="1">
    <source>
        <dbReference type="ARBA" id="ARBA00004240"/>
    </source>
</evidence>
<dbReference type="Gene3D" id="2.60.40.1180">
    <property type="entry name" value="Golgi alpha-mannosidase II"/>
    <property type="match status" value="2"/>
</dbReference>
<sequence>MAKLLNWTAVLLLGLVLSVYAVDRSKFRTCAQTGFCKWNRDKVPEKKYQVLAGSVKANGDGSVHAQVGLDGEGPLNVAFIAYKEGVLRVRIVEPESPDIAPRYESPDILVEEKTLQSMIVSLEVTDESPAHFVVGSKQAGIKAKVTMNPFKVDVLGNDNSPIVTLNGRNIFHFEQREKMDAPKVDEVKKEDESKDEKEKKEIVDWGEDGKAVYADGSKDEEEESAEEKTVEPTQGRDKNAPESFGGHTDNKPLGPQSVGIDVLFPGAKHVYGIPEHASDFALKTTNPGGGGYDEPFRLFNLDVFEYEIDNSMALYGHIPVVIGHKKGQTTSVFWNNPSETFVDVTDQDGSKEIHWISETGIPDIMIMVGPTPSKVFRQYSSMTGTTPIPPLFSIAYHQCRWNYRDEKDVRDVNAEFEKYDFPYDVIWLDIEHTDGKRYFTWDKDKFPTPKDMQANIAHFGRRMITIVDPHIKADNDYYIHKEATDLGLYIKDKNGNSDFKGWCWPGDSSYLDFTHPKVRSWWADQFSYDRYQGSTDILYTWNDMNEPSVFNGPEVTMHKESLSLDKIEHREWHNLYGFYQHMATAEGLTRRSKNSQERPFVLSRAFYAGSQRHGAIWTGDNFAKWSHLKIASDMLLSLNVAGLPFAGADVGGFFENPGEELVQRWYQAGSFQPFFRAHAHIDTKRREPWVFGEEVMGRIAKAVKTRYTLLPFWYTVYHEHEVTGMPVMRPLWSLAPDDEETFAIGDEWLVGNDLLVKPVTDEGVVEANVYLPKGTAWYQFEHPHAFHNGGVHITESAPLDKIPVFQRAGSIVPRKMRLRRSSKTMSQDPYTFAVALDPATNVAHGSLYIDDEHTFAYKDGASCLVEMDMNGEVLKAEAKCGNGFHPVLDVERIVILGVDAKPSKIVVSGSNNNNQELSSQYDASARLLTIRKPTKGFMTVPFTVTLTK</sequence>
<evidence type="ECO:0000256" key="3">
    <source>
        <dbReference type="ARBA" id="ARBA00007806"/>
    </source>
</evidence>
<dbReference type="PANTHER" id="PTHR22762:SF54">
    <property type="entry name" value="BCDNA.GH04962"/>
    <property type="match status" value="1"/>
</dbReference>
<evidence type="ECO:0000256" key="8">
    <source>
        <dbReference type="ARBA" id="ARBA00023295"/>
    </source>
</evidence>
<evidence type="ECO:0000256" key="7">
    <source>
        <dbReference type="ARBA" id="ARBA00023180"/>
    </source>
</evidence>
<accession>A0A7S2SFF9</accession>
<evidence type="ECO:0000256" key="4">
    <source>
        <dbReference type="ARBA" id="ARBA00022729"/>
    </source>
</evidence>
<evidence type="ECO:0000256" key="11">
    <source>
        <dbReference type="SAM" id="MobiDB-lite"/>
    </source>
</evidence>
<dbReference type="Pfam" id="PF13802">
    <property type="entry name" value="Gal_mutarotas_2"/>
    <property type="match status" value="1"/>
</dbReference>
<feature type="domain" description="Glycosyl hydrolase family 31 C-terminal" evidence="15">
    <location>
        <begin position="724"/>
        <end position="812"/>
    </location>
</feature>
<dbReference type="EMBL" id="HBHK01021360">
    <property type="protein sequence ID" value="CAD9698557.1"/>
    <property type="molecule type" value="Transcribed_RNA"/>
</dbReference>
<keyword evidence="6" id="KW-0256">Endoplasmic reticulum</keyword>
<gene>
    <name evidence="16" type="ORF">QSP1433_LOCUS13612</name>
    <name evidence="17" type="ORF">QSP1433_LOCUS13613</name>
    <name evidence="18" type="ORF">QSP1433_LOCUS13614</name>
</gene>
<dbReference type="Gene3D" id="2.60.40.1760">
    <property type="entry name" value="glycosyl hydrolase (family 31)"/>
    <property type="match status" value="1"/>
</dbReference>
<dbReference type="EMBL" id="HBHK01021361">
    <property type="protein sequence ID" value="CAD9698560.1"/>
    <property type="molecule type" value="Transcribed_RNA"/>
</dbReference>
<dbReference type="InterPro" id="IPR000322">
    <property type="entry name" value="Glyco_hydro_31_TIM"/>
</dbReference>
<evidence type="ECO:0000256" key="10">
    <source>
        <dbReference type="RuleBase" id="RU361185"/>
    </source>
</evidence>
<comment type="similarity">
    <text evidence="3 10">Belongs to the glycosyl hydrolase 31 family.</text>
</comment>
<dbReference type="GO" id="GO:0006491">
    <property type="term" value="P:N-glycan processing"/>
    <property type="evidence" value="ECO:0007669"/>
    <property type="project" value="TreeGrafter"/>
</dbReference>
<dbReference type="AlphaFoldDB" id="A0A7S2SFF9"/>
<feature type="chain" id="PRO_5035593210" description="Glucosidase II subunit alpha" evidence="12">
    <location>
        <begin position="22"/>
        <end position="948"/>
    </location>
</feature>
<evidence type="ECO:0000313" key="16">
    <source>
        <dbReference type="EMBL" id="CAD9698551.1"/>
    </source>
</evidence>
<dbReference type="FunFam" id="3.20.20.80:FF:000039">
    <property type="entry name" value="Glucosidase, alpha neutral C"/>
    <property type="match status" value="1"/>
</dbReference>